<protein>
    <recommendedName>
        <fullName evidence="4">Putative phospholipase</fullName>
        <ecNumber evidence="4">3.1.1.47</ecNumber>
    </recommendedName>
</protein>
<dbReference type="Proteomes" id="UP001055219">
    <property type="component" value="Unassembled WGS sequence"/>
</dbReference>
<dbReference type="PIRSF" id="PIRSF018169">
    <property type="entry name" value="PAF_acetylhydrolase"/>
    <property type="match status" value="1"/>
</dbReference>
<evidence type="ECO:0000313" key="8">
    <source>
        <dbReference type="EMBL" id="KAI6781907.1"/>
    </source>
</evidence>
<evidence type="ECO:0000256" key="1">
    <source>
        <dbReference type="ARBA" id="ARBA00022801"/>
    </source>
</evidence>
<organism evidence="8 9">
    <name type="scientific">Emericellopsis cladophorae</name>
    <dbReference type="NCBI Taxonomy" id="2686198"/>
    <lineage>
        <taxon>Eukaryota</taxon>
        <taxon>Fungi</taxon>
        <taxon>Dikarya</taxon>
        <taxon>Ascomycota</taxon>
        <taxon>Pezizomycotina</taxon>
        <taxon>Sordariomycetes</taxon>
        <taxon>Hypocreomycetidae</taxon>
        <taxon>Hypocreales</taxon>
        <taxon>Bionectriaceae</taxon>
        <taxon>Emericellopsis</taxon>
    </lineage>
</organism>
<reference evidence="8" key="1">
    <citation type="journal article" date="2021" name="J Fungi (Basel)">
        <title>Genomic and Metabolomic Analyses of the Marine Fungus Emericellopsis cladophorae: Insights into Saltwater Adaptability Mechanisms and Its Biosynthetic Potential.</title>
        <authorList>
            <person name="Goncalves M.F.M."/>
            <person name="Hilario S."/>
            <person name="Van de Peer Y."/>
            <person name="Esteves A.C."/>
            <person name="Alves A."/>
        </authorList>
    </citation>
    <scope>NUCLEOTIDE SEQUENCE</scope>
    <source>
        <strain evidence="8">MUM 19.33</strain>
    </source>
</reference>
<proteinExistence type="inferred from homology"/>
<accession>A0A9Q0BDI1</accession>
<comment type="catalytic activity">
    <reaction evidence="4">
        <text>a 1-O-alkyl-2-acetyl-sn-glycero-3-phosphocholine + H2O = a 1-O-alkyl-sn-glycero-3-phosphocholine + acetate + H(+)</text>
        <dbReference type="Rhea" id="RHEA:17777"/>
        <dbReference type="ChEBI" id="CHEBI:15377"/>
        <dbReference type="ChEBI" id="CHEBI:15378"/>
        <dbReference type="ChEBI" id="CHEBI:30089"/>
        <dbReference type="ChEBI" id="CHEBI:30909"/>
        <dbReference type="ChEBI" id="CHEBI:36707"/>
        <dbReference type="EC" id="3.1.1.47"/>
    </reaction>
</comment>
<reference evidence="8" key="2">
    <citation type="submission" date="2022-07" db="EMBL/GenBank/DDBJ databases">
        <authorList>
            <person name="Goncalves M.F.M."/>
            <person name="Hilario S."/>
            <person name="Van De Peer Y."/>
            <person name="Esteves A.C."/>
            <person name="Alves A."/>
        </authorList>
    </citation>
    <scope>NUCLEOTIDE SEQUENCE</scope>
    <source>
        <strain evidence="8">MUM 19.33</strain>
    </source>
</reference>
<keyword evidence="7" id="KW-0812">Transmembrane</keyword>
<evidence type="ECO:0000256" key="6">
    <source>
        <dbReference type="SAM" id="MobiDB-lite"/>
    </source>
</evidence>
<evidence type="ECO:0000256" key="4">
    <source>
        <dbReference type="PIRNR" id="PIRNR018169"/>
    </source>
</evidence>
<feature type="region of interest" description="Disordered" evidence="6">
    <location>
        <begin position="20"/>
        <end position="54"/>
    </location>
</feature>
<feature type="active site" description="Charge relay system" evidence="5">
    <location>
        <position position="440"/>
    </location>
</feature>
<keyword evidence="2 4" id="KW-0442">Lipid degradation</keyword>
<sequence length="530" mass="57888">MPATHRRDSNNLELASLITSDDEEAAISSSSPDAPLAMPSQSQPSTSPQPKWLSQNTARTWSSRILPMLARIFRPRLTWRYALGASIVLYYLYCTIRQTHLLASPLPSYTGPHGVGAVDLEVPLPDGPQSISEHTFKDGSPAFEIESLLVTFYYPTDPAFRSKKPRYTWIPKPVSLTARGYAKLGGFDNFITRPVMTFFLWAVGGGITIPAEVDAPLLESNDKLAPLVFSHGMASSRTDYTNFLGELASRGQVVAAIEHRDGSSPGSLIKLNANDATGGRERLHFKPSELQEDVDTPKFKELQLAYRDAEILAAIDLLAALSKGAPINNTRAHVDTLASWSGRLAMDRLLIGGHSYGATGALQALSTVASDAIGGIILDPGKGSGPLNKDTKVPLLIVHSNSWSRNVSPFHGRPHFDTVRDLVRDSPAPGWFLTSLGTAHPSVTDAPLLEPLLLSWTTGANLDVKGALKEYVNVADEFYHYLLEGKTRQGGLLAEAVTHEEYGKWISEERKKELPKDKAKLWEVHVSPQL</sequence>
<evidence type="ECO:0000256" key="7">
    <source>
        <dbReference type="SAM" id="Phobius"/>
    </source>
</evidence>
<evidence type="ECO:0000256" key="5">
    <source>
        <dbReference type="PIRSR" id="PIRSR018169-1"/>
    </source>
</evidence>
<dbReference type="OrthoDB" id="2363873at2759"/>
<gene>
    <name evidence="8" type="ORF">J7T54_005117</name>
</gene>
<dbReference type="RefSeq" id="XP_051362763.1">
    <property type="nucleotide sequence ID" value="XM_051505856.1"/>
</dbReference>
<feature type="active site" description="Charge relay system" evidence="5">
    <location>
        <position position="379"/>
    </location>
</feature>
<keyword evidence="9" id="KW-1185">Reference proteome</keyword>
<dbReference type="PANTHER" id="PTHR10272:SF11">
    <property type="entry name" value="PHOSPHOLIPASE-RELATED"/>
    <property type="match status" value="1"/>
</dbReference>
<feature type="active site" description="Nucleophile" evidence="5">
    <location>
        <position position="355"/>
    </location>
</feature>
<comment type="similarity">
    <text evidence="4">Belongs to the serine esterase family.</text>
</comment>
<feature type="transmembrane region" description="Helical" evidence="7">
    <location>
        <begin position="77"/>
        <end position="93"/>
    </location>
</feature>
<dbReference type="AlphaFoldDB" id="A0A9Q0BDI1"/>
<comment type="caution">
    <text evidence="8">The sequence shown here is derived from an EMBL/GenBank/DDBJ whole genome shotgun (WGS) entry which is preliminary data.</text>
</comment>
<dbReference type="InterPro" id="IPR016715">
    <property type="entry name" value="PAF_acetylhydro_eukaryote"/>
</dbReference>
<keyword evidence="3 4" id="KW-0443">Lipid metabolism</keyword>
<dbReference type="Gene3D" id="3.40.50.1820">
    <property type="entry name" value="alpha/beta hydrolase"/>
    <property type="match status" value="1"/>
</dbReference>
<dbReference type="GO" id="GO:0003847">
    <property type="term" value="F:1-alkyl-2-acetylglycerophosphocholine esterase activity"/>
    <property type="evidence" value="ECO:0007669"/>
    <property type="project" value="UniProtKB-UniRule"/>
</dbReference>
<feature type="compositionally biased region" description="Low complexity" evidence="6">
    <location>
        <begin position="26"/>
        <end position="50"/>
    </location>
</feature>
<keyword evidence="7" id="KW-1133">Transmembrane helix</keyword>
<name>A0A9Q0BDI1_9HYPO</name>
<dbReference type="EMBL" id="JAGIXG020000017">
    <property type="protein sequence ID" value="KAI6781907.1"/>
    <property type="molecule type" value="Genomic_DNA"/>
</dbReference>
<dbReference type="GeneID" id="75831603"/>
<keyword evidence="1 4" id="KW-0378">Hydrolase</keyword>
<dbReference type="Pfam" id="PF03403">
    <property type="entry name" value="PAF-AH_p_II"/>
    <property type="match status" value="1"/>
</dbReference>
<dbReference type="EC" id="3.1.1.47" evidence="4"/>
<evidence type="ECO:0000256" key="3">
    <source>
        <dbReference type="ARBA" id="ARBA00023098"/>
    </source>
</evidence>
<keyword evidence="7" id="KW-0472">Membrane</keyword>
<dbReference type="InterPro" id="IPR029058">
    <property type="entry name" value="AB_hydrolase_fold"/>
</dbReference>
<dbReference type="PANTHER" id="PTHR10272">
    <property type="entry name" value="PLATELET-ACTIVATING FACTOR ACETYLHYDROLASE"/>
    <property type="match status" value="1"/>
</dbReference>
<evidence type="ECO:0000256" key="2">
    <source>
        <dbReference type="ARBA" id="ARBA00022963"/>
    </source>
</evidence>
<dbReference type="GO" id="GO:0016042">
    <property type="term" value="P:lipid catabolic process"/>
    <property type="evidence" value="ECO:0007669"/>
    <property type="project" value="UniProtKB-KW"/>
</dbReference>
<evidence type="ECO:0000313" key="9">
    <source>
        <dbReference type="Proteomes" id="UP001055219"/>
    </source>
</evidence>
<dbReference type="SUPFAM" id="SSF53474">
    <property type="entry name" value="alpha/beta-Hydrolases"/>
    <property type="match status" value="1"/>
</dbReference>